<gene>
    <name evidence="1" type="ORF">Arub01_56880</name>
</gene>
<protein>
    <submittedName>
        <fullName evidence="1">Uncharacterized protein</fullName>
    </submittedName>
</protein>
<proteinExistence type="predicted"/>
<dbReference type="AlphaFoldDB" id="A0A9W6V043"/>
<comment type="caution">
    <text evidence="1">The sequence shown here is derived from an EMBL/GenBank/DDBJ whole genome shotgun (WGS) entry which is preliminary data.</text>
</comment>
<dbReference type="Proteomes" id="UP001165124">
    <property type="component" value="Unassembled WGS sequence"/>
</dbReference>
<evidence type="ECO:0000313" key="1">
    <source>
        <dbReference type="EMBL" id="GLW67445.1"/>
    </source>
</evidence>
<organism evidence="1 2">
    <name type="scientific">Actinomadura rubrobrunea</name>
    <dbReference type="NCBI Taxonomy" id="115335"/>
    <lineage>
        <taxon>Bacteria</taxon>
        <taxon>Bacillati</taxon>
        <taxon>Actinomycetota</taxon>
        <taxon>Actinomycetes</taxon>
        <taxon>Streptosporangiales</taxon>
        <taxon>Thermomonosporaceae</taxon>
        <taxon>Actinomadura</taxon>
    </lineage>
</organism>
<accession>A0A9W6V043</accession>
<reference evidence="1" key="1">
    <citation type="submission" date="2023-02" db="EMBL/GenBank/DDBJ databases">
        <title>Actinomadura rubrobrunea NBRC 14622.</title>
        <authorList>
            <person name="Ichikawa N."/>
            <person name="Sato H."/>
            <person name="Tonouchi N."/>
        </authorList>
    </citation>
    <scope>NUCLEOTIDE SEQUENCE</scope>
    <source>
        <strain evidence="1">NBRC 14622</strain>
    </source>
</reference>
<evidence type="ECO:0000313" key="2">
    <source>
        <dbReference type="Proteomes" id="UP001165124"/>
    </source>
</evidence>
<name>A0A9W6V043_9ACTN</name>
<dbReference type="RefSeq" id="WP_146150388.1">
    <property type="nucleotide sequence ID" value="NZ_BSRZ01000024.1"/>
</dbReference>
<keyword evidence="2" id="KW-1185">Reference proteome</keyword>
<sequence length="253" mass="28052">MGSKCDGAPRNCEILRFLGEHHTRRCAEEKITGAKAVTNAMAVGLVIEVWRNGPVESMHASRRGPSDAAMFAESTALHEKAIEVLTAENVVYALFDFEEHLLDRTRPWAGTGGKTLRDLGYGFLGQYSKHVKERTNALASLIDHTCVQNPLEVYLVNKALMFGRAHKGMPRWPIIVERIGALLADPNHPAWYEDGHGARALAEMPQQTPPIDQLTATLLTSPFTLPDEVLEWLSCHLLFCAGPPYSPVWEESL</sequence>
<dbReference type="EMBL" id="BSRZ01000024">
    <property type="protein sequence ID" value="GLW67445.1"/>
    <property type="molecule type" value="Genomic_DNA"/>
</dbReference>